<dbReference type="PANTHER" id="PTHR45792:SF2">
    <property type="entry name" value="DIACYLGLYCEROL LIPASE-BETA"/>
    <property type="match status" value="1"/>
</dbReference>
<dbReference type="GO" id="GO:0004806">
    <property type="term" value="F:triacylglycerol lipase activity"/>
    <property type="evidence" value="ECO:0007669"/>
    <property type="project" value="TreeGrafter"/>
</dbReference>
<feature type="chain" id="PRO_5002163971" evidence="4">
    <location>
        <begin position="19"/>
        <end position="269"/>
    </location>
</feature>
<proteinExistence type="predicted"/>
<keyword evidence="4" id="KW-0732">Signal</keyword>
<evidence type="ECO:0000256" key="3">
    <source>
        <dbReference type="ARBA" id="ARBA00023098"/>
    </source>
</evidence>
<dbReference type="GO" id="GO:0005886">
    <property type="term" value="C:plasma membrane"/>
    <property type="evidence" value="ECO:0007669"/>
    <property type="project" value="TreeGrafter"/>
</dbReference>
<keyword evidence="1" id="KW-0378">Hydrolase</keyword>
<feature type="non-terminal residue" evidence="5">
    <location>
        <position position="269"/>
    </location>
</feature>
<organism evidence="5 6">
    <name type="scientific">Ancylostoma duodenale</name>
    <dbReference type="NCBI Taxonomy" id="51022"/>
    <lineage>
        <taxon>Eukaryota</taxon>
        <taxon>Metazoa</taxon>
        <taxon>Ecdysozoa</taxon>
        <taxon>Nematoda</taxon>
        <taxon>Chromadorea</taxon>
        <taxon>Rhabditida</taxon>
        <taxon>Rhabditina</taxon>
        <taxon>Rhabditomorpha</taxon>
        <taxon>Strongyloidea</taxon>
        <taxon>Ancylostomatidae</taxon>
        <taxon>Ancylostomatinae</taxon>
        <taxon>Ancylostoma</taxon>
    </lineage>
</organism>
<feature type="signal peptide" evidence="4">
    <location>
        <begin position="1"/>
        <end position="18"/>
    </location>
</feature>
<protein>
    <submittedName>
        <fullName evidence="5">Uncharacterized protein</fullName>
    </submittedName>
</protein>
<evidence type="ECO:0000313" key="6">
    <source>
        <dbReference type="Proteomes" id="UP000054047"/>
    </source>
</evidence>
<evidence type="ECO:0000256" key="1">
    <source>
        <dbReference type="ARBA" id="ARBA00022801"/>
    </source>
</evidence>
<dbReference type="GO" id="GO:0005737">
    <property type="term" value="C:cytoplasm"/>
    <property type="evidence" value="ECO:0007669"/>
    <property type="project" value="TreeGrafter"/>
</dbReference>
<dbReference type="EMBL" id="KN737134">
    <property type="protein sequence ID" value="KIH55557.1"/>
    <property type="molecule type" value="Genomic_DNA"/>
</dbReference>
<name>A0A0C2D0I8_9BILA</name>
<evidence type="ECO:0000256" key="4">
    <source>
        <dbReference type="SAM" id="SignalP"/>
    </source>
</evidence>
<dbReference type="GO" id="GO:0046340">
    <property type="term" value="P:diacylglycerol catabolic process"/>
    <property type="evidence" value="ECO:0007669"/>
    <property type="project" value="TreeGrafter"/>
</dbReference>
<dbReference type="AlphaFoldDB" id="A0A0C2D0I8"/>
<dbReference type="OrthoDB" id="438440at2759"/>
<keyword evidence="3" id="KW-0443">Lipid metabolism</keyword>
<sequence length="269" mass="30568">MAFAFAVFILHFPLSCSGKDMTVSLLTLLFVNGITVALEPDPPDSVCHFSNILKVTIALEWALIVSVFFGVLIVFNPVDEDDVEDSTIIARRFTIRQDAHMRAAMDDLANLMSSFFSDVDIVFSDVLAGLFLVVHSPTNVYPPIIKTNTEPPEWMTVENALHFQHFSSCVYGWPTYLLHNFGIKPAYKLFRKLQCCGRLRCDQKENSDVPMRNISSDSRVHDRSHYKPSTKVLVIEDNCCFCNTAAFTLSNEQKNIDLFFVSFRNELYE</sequence>
<dbReference type="GO" id="GO:0022008">
    <property type="term" value="P:neurogenesis"/>
    <property type="evidence" value="ECO:0007669"/>
    <property type="project" value="TreeGrafter"/>
</dbReference>
<keyword evidence="6" id="KW-1185">Reference proteome</keyword>
<dbReference type="GO" id="GO:0019369">
    <property type="term" value="P:arachidonate metabolic process"/>
    <property type="evidence" value="ECO:0007669"/>
    <property type="project" value="TreeGrafter"/>
</dbReference>
<dbReference type="InterPro" id="IPR052214">
    <property type="entry name" value="DAG_Lipase-Related"/>
</dbReference>
<gene>
    <name evidence="5" type="ORF">ANCDUO_14285</name>
</gene>
<keyword evidence="2" id="KW-0442">Lipid degradation</keyword>
<evidence type="ECO:0000256" key="2">
    <source>
        <dbReference type="ARBA" id="ARBA00022963"/>
    </source>
</evidence>
<evidence type="ECO:0000313" key="5">
    <source>
        <dbReference type="EMBL" id="KIH55557.1"/>
    </source>
</evidence>
<dbReference type="PANTHER" id="PTHR45792">
    <property type="entry name" value="DIACYLGLYCEROL LIPASE HOMOLOG-RELATED"/>
    <property type="match status" value="1"/>
</dbReference>
<accession>A0A0C2D0I8</accession>
<reference evidence="5 6" key="1">
    <citation type="submission" date="2013-12" db="EMBL/GenBank/DDBJ databases">
        <title>Draft genome of the parsitic nematode Ancylostoma duodenale.</title>
        <authorList>
            <person name="Mitreva M."/>
        </authorList>
    </citation>
    <scope>NUCLEOTIDE SEQUENCE [LARGE SCALE GENOMIC DNA]</scope>
    <source>
        <strain evidence="5 6">Zhejiang</strain>
    </source>
</reference>
<dbReference type="Proteomes" id="UP000054047">
    <property type="component" value="Unassembled WGS sequence"/>
</dbReference>